<accession>A0AAW1YGT0</accession>
<feature type="domain" description="Tetrapyrrole biosynthesis uroporphyrinogen III synthase" evidence="1">
    <location>
        <begin position="28"/>
        <end position="276"/>
    </location>
</feature>
<sequence>MATTNTSIIITSTTPTVAFTTPPIYAGRLAHLLTVKGFNPLSSPTLIVQYTPSTTSALKPYLSPPSLDLFSAIAFPSRTAIAAFSAAADDIAPPLLSADGEAFTVAALGKDSELIDDNFARKLCQDRGRVRILIPPIATPTGLVQSLGDGGGRRVLCPVPVVLGLTEPPVVPDFLRELGAGNWVPVRVNAYETRWAGPECAEQVVKKIKEGDLDAIVFTSTAEVEGLLKSFKEFGLGWESVKNWCPKLLVAAHGPITAAGAKMLGVRVDLVSSQFHSFQGVVDSLHSEISRLR</sequence>
<dbReference type="InterPro" id="IPR003754">
    <property type="entry name" value="4pyrrol_synth_uPrphyn_synth"/>
</dbReference>
<dbReference type="Pfam" id="PF02602">
    <property type="entry name" value="HEM4"/>
    <property type="match status" value="1"/>
</dbReference>
<dbReference type="EMBL" id="JBEDUW010000001">
    <property type="protein sequence ID" value="KAK9947400.1"/>
    <property type="molecule type" value="Genomic_DNA"/>
</dbReference>
<dbReference type="GO" id="GO:0033014">
    <property type="term" value="P:tetrapyrrole biosynthetic process"/>
    <property type="evidence" value="ECO:0007669"/>
    <property type="project" value="InterPro"/>
</dbReference>
<proteinExistence type="predicted"/>
<gene>
    <name evidence="2" type="ORF">M0R45_003026</name>
</gene>
<comment type="caution">
    <text evidence="2">The sequence shown here is derived from an EMBL/GenBank/DDBJ whole genome shotgun (WGS) entry which is preliminary data.</text>
</comment>
<dbReference type="PANTHER" id="PTHR38020:SF1">
    <property type="entry name" value="UROPORPHYRINOGEN-III SYNTHASE"/>
    <property type="match status" value="1"/>
</dbReference>
<keyword evidence="3" id="KW-1185">Reference proteome</keyword>
<dbReference type="SUPFAM" id="SSF69618">
    <property type="entry name" value="HemD-like"/>
    <property type="match status" value="1"/>
</dbReference>
<reference evidence="2 3" key="1">
    <citation type="journal article" date="2023" name="G3 (Bethesda)">
        <title>A chromosome-length genome assembly and annotation of blackberry (Rubus argutus, cv. 'Hillquist').</title>
        <authorList>
            <person name="Bruna T."/>
            <person name="Aryal R."/>
            <person name="Dudchenko O."/>
            <person name="Sargent D.J."/>
            <person name="Mead D."/>
            <person name="Buti M."/>
            <person name="Cavallini A."/>
            <person name="Hytonen T."/>
            <person name="Andres J."/>
            <person name="Pham M."/>
            <person name="Weisz D."/>
            <person name="Mascagni F."/>
            <person name="Usai G."/>
            <person name="Natali L."/>
            <person name="Bassil N."/>
            <person name="Fernandez G.E."/>
            <person name="Lomsadze A."/>
            <person name="Armour M."/>
            <person name="Olukolu B."/>
            <person name="Poorten T."/>
            <person name="Britton C."/>
            <person name="Davik J."/>
            <person name="Ashrafi H."/>
            <person name="Aiden E.L."/>
            <person name="Borodovsky M."/>
            <person name="Worthington M."/>
        </authorList>
    </citation>
    <scope>NUCLEOTIDE SEQUENCE [LARGE SCALE GENOMIC DNA]</scope>
    <source>
        <strain evidence="2">PI 553951</strain>
    </source>
</reference>
<organism evidence="2 3">
    <name type="scientific">Rubus argutus</name>
    <name type="common">Southern blackberry</name>
    <dbReference type="NCBI Taxonomy" id="59490"/>
    <lineage>
        <taxon>Eukaryota</taxon>
        <taxon>Viridiplantae</taxon>
        <taxon>Streptophyta</taxon>
        <taxon>Embryophyta</taxon>
        <taxon>Tracheophyta</taxon>
        <taxon>Spermatophyta</taxon>
        <taxon>Magnoliopsida</taxon>
        <taxon>eudicotyledons</taxon>
        <taxon>Gunneridae</taxon>
        <taxon>Pentapetalae</taxon>
        <taxon>rosids</taxon>
        <taxon>fabids</taxon>
        <taxon>Rosales</taxon>
        <taxon>Rosaceae</taxon>
        <taxon>Rosoideae</taxon>
        <taxon>Rosoideae incertae sedis</taxon>
        <taxon>Rubus</taxon>
    </lineage>
</organism>
<protein>
    <recommendedName>
        <fullName evidence="1">Tetrapyrrole biosynthesis uroporphyrinogen III synthase domain-containing protein</fullName>
    </recommendedName>
</protein>
<evidence type="ECO:0000313" key="3">
    <source>
        <dbReference type="Proteomes" id="UP001457282"/>
    </source>
</evidence>
<dbReference type="PANTHER" id="PTHR38020">
    <property type="entry name" value="UROPORPHYRINOGEN-III SYNTHASE"/>
    <property type="match status" value="1"/>
</dbReference>
<dbReference type="Gene3D" id="3.40.50.10090">
    <property type="match status" value="1"/>
</dbReference>
<dbReference type="GO" id="GO:0004852">
    <property type="term" value="F:uroporphyrinogen-III synthase activity"/>
    <property type="evidence" value="ECO:0007669"/>
    <property type="project" value="InterPro"/>
</dbReference>
<evidence type="ECO:0000259" key="1">
    <source>
        <dbReference type="Pfam" id="PF02602"/>
    </source>
</evidence>
<dbReference type="InterPro" id="IPR036108">
    <property type="entry name" value="4pyrrol_syn_uPrphyn_synt_sf"/>
</dbReference>
<evidence type="ECO:0000313" key="2">
    <source>
        <dbReference type="EMBL" id="KAK9947400.1"/>
    </source>
</evidence>
<dbReference type="AlphaFoldDB" id="A0AAW1YGT0"/>
<name>A0AAW1YGT0_RUBAR</name>
<dbReference type="Proteomes" id="UP001457282">
    <property type="component" value="Unassembled WGS sequence"/>
</dbReference>